<dbReference type="RefSeq" id="WP_176005306.1">
    <property type="nucleotide sequence ID" value="NZ_JABWMI010000006.1"/>
</dbReference>
<keyword evidence="4" id="KW-1185">Reference proteome</keyword>
<dbReference type="Pfam" id="PF00106">
    <property type="entry name" value="adh_short"/>
    <property type="match status" value="1"/>
</dbReference>
<dbReference type="CDD" id="cd05233">
    <property type="entry name" value="SDR_c"/>
    <property type="match status" value="1"/>
</dbReference>
<gene>
    <name evidence="3" type="ORF">HZF10_06155</name>
</gene>
<reference evidence="3 4" key="1">
    <citation type="submission" date="2020-07" db="EMBL/GenBank/DDBJ databases">
        <authorList>
            <person name="Sun Q."/>
        </authorList>
    </citation>
    <scope>NUCLEOTIDE SEQUENCE [LARGE SCALE GENOMIC DNA]</scope>
    <source>
        <strain evidence="3 4">MAH-1</strain>
    </source>
</reference>
<evidence type="ECO:0000256" key="2">
    <source>
        <dbReference type="ARBA" id="ARBA00023002"/>
    </source>
</evidence>
<dbReference type="Gene3D" id="3.40.50.720">
    <property type="entry name" value="NAD(P)-binding Rossmann-like Domain"/>
    <property type="match status" value="1"/>
</dbReference>
<evidence type="ECO:0000256" key="1">
    <source>
        <dbReference type="ARBA" id="ARBA00006484"/>
    </source>
</evidence>
<dbReference type="PANTHER" id="PTHR42760">
    <property type="entry name" value="SHORT-CHAIN DEHYDROGENASES/REDUCTASES FAMILY MEMBER"/>
    <property type="match status" value="1"/>
</dbReference>
<evidence type="ECO:0000313" key="3">
    <source>
        <dbReference type="EMBL" id="NYA70497.1"/>
    </source>
</evidence>
<dbReference type="SUPFAM" id="SSF51735">
    <property type="entry name" value="NAD(P)-binding Rossmann-fold domains"/>
    <property type="match status" value="1"/>
</dbReference>
<dbReference type="Proteomes" id="UP000535020">
    <property type="component" value="Unassembled WGS sequence"/>
</dbReference>
<proteinExistence type="inferred from homology"/>
<name>A0A7Y8Y108_9FLAO</name>
<accession>A0A7Y8Y108</accession>
<dbReference type="PANTHER" id="PTHR42760:SF115">
    <property type="entry name" value="3-OXOACYL-[ACYL-CARRIER-PROTEIN] REDUCTASE FABG"/>
    <property type="match status" value="1"/>
</dbReference>
<dbReference type="GO" id="GO:0016616">
    <property type="term" value="F:oxidoreductase activity, acting on the CH-OH group of donors, NAD or NADP as acceptor"/>
    <property type="evidence" value="ECO:0007669"/>
    <property type="project" value="TreeGrafter"/>
</dbReference>
<evidence type="ECO:0000313" key="4">
    <source>
        <dbReference type="Proteomes" id="UP000535020"/>
    </source>
</evidence>
<protein>
    <submittedName>
        <fullName evidence="3">SDR family oxidoreductase</fullName>
    </submittedName>
</protein>
<dbReference type="AlphaFoldDB" id="A0A7Y8Y108"/>
<dbReference type="InterPro" id="IPR036291">
    <property type="entry name" value="NAD(P)-bd_dom_sf"/>
</dbReference>
<organism evidence="3 4">
    <name type="scientific">Flavobacterium agri</name>
    <dbReference type="NCBI Taxonomy" id="2743471"/>
    <lineage>
        <taxon>Bacteria</taxon>
        <taxon>Pseudomonadati</taxon>
        <taxon>Bacteroidota</taxon>
        <taxon>Flavobacteriia</taxon>
        <taxon>Flavobacteriales</taxon>
        <taxon>Flavobacteriaceae</taxon>
        <taxon>Flavobacterium</taxon>
    </lineage>
</organism>
<dbReference type="EMBL" id="JACBJI010000002">
    <property type="protein sequence ID" value="NYA70497.1"/>
    <property type="molecule type" value="Genomic_DNA"/>
</dbReference>
<keyword evidence="2" id="KW-0560">Oxidoreductase</keyword>
<dbReference type="PRINTS" id="PR00081">
    <property type="entry name" value="GDHRDH"/>
</dbReference>
<comment type="caution">
    <text evidence="3">The sequence shown here is derived from an EMBL/GenBank/DDBJ whole genome shotgun (WGS) entry which is preliminary data.</text>
</comment>
<dbReference type="InterPro" id="IPR002347">
    <property type="entry name" value="SDR_fam"/>
</dbReference>
<sequence length="244" mass="27237">MSIKIVVITGVTGALGSRLADKYIAGKYHVIGISGISGKSNPHIGTANYCEIPFDLERLDEKNSKNLVALIEGQIPERAYSISLIHCAGKYFHKNEENPDVLDRSYSLHCKSLYLLSECLSRYWGNAGTTGCIVAVSSNLTKRHNDNIPYIVSKSAMNALMQGLSFRMGKFGIPCYTVLPGIFMSPMSQNTSEQKIEQIRSRSINRQIVDIEDLASFITQLEKEKKMYLSSQEFCVDYGNSLRF</sequence>
<comment type="similarity">
    <text evidence="1">Belongs to the short-chain dehydrogenases/reductases (SDR) family.</text>
</comment>